<protein>
    <submittedName>
        <fullName evidence="9">L,D-transpeptidase catalytic domain</fullName>
    </submittedName>
</protein>
<keyword evidence="3 6" id="KW-0133">Cell shape</keyword>
<dbReference type="CDD" id="cd16913">
    <property type="entry name" value="YkuD_like"/>
    <property type="match status" value="1"/>
</dbReference>
<dbReference type="Gene3D" id="2.40.440.10">
    <property type="entry name" value="L,D-transpeptidase catalytic domain-like"/>
    <property type="match status" value="1"/>
</dbReference>
<organism evidence="9 10">
    <name type="scientific">Streptomyces griseofuscus</name>
    <dbReference type="NCBI Taxonomy" id="146922"/>
    <lineage>
        <taxon>Bacteria</taxon>
        <taxon>Bacillati</taxon>
        <taxon>Actinomycetota</taxon>
        <taxon>Actinomycetes</taxon>
        <taxon>Kitasatosporales</taxon>
        <taxon>Streptomycetaceae</taxon>
        <taxon>Streptomyces</taxon>
    </lineage>
</organism>
<dbReference type="GO" id="GO:0016740">
    <property type="term" value="F:transferase activity"/>
    <property type="evidence" value="ECO:0007669"/>
    <property type="project" value="UniProtKB-KW"/>
</dbReference>
<feature type="active site" description="Nucleophile" evidence="6">
    <location>
        <position position="332"/>
    </location>
</feature>
<dbReference type="InterPro" id="IPR050979">
    <property type="entry name" value="LD-transpeptidase"/>
</dbReference>
<dbReference type="GO" id="GO:0005576">
    <property type="term" value="C:extracellular region"/>
    <property type="evidence" value="ECO:0007669"/>
    <property type="project" value="TreeGrafter"/>
</dbReference>
<dbReference type="InterPro" id="IPR038063">
    <property type="entry name" value="Transpep_catalytic_dom"/>
</dbReference>
<feature type="compositionally biased region" description="Low complexity" evidence="7">
    <location>
        <begin position="41"/>
        <end position="54"/>
    </location>
</feature>
<keyword evidence="5 6" id="KW-0961">Cell wall biogenesis/degradation</keyword>
<feature type="domain" description="L,D-TPase catalytic" evidence="8">
    <location>
        <begin position="245"/>
        <end position="356"/>
    </location>
</feature>
<evidence type="ECO:0000256" key="1">
    <source>
        <dbReference type="ARBA" id="ARBA00004752"/>
    </source>
</evidence>
<evidence type="ECO:0000313" key="10">
    <source>
        <dbReference type="Proteomes" id="UP000516422"/>
    </source>
</evidence>
<evidence type="ECO:0000259" key="8">
    <source>
        <dbReference type="PROSITE" id="PS52029"/>
    </source>
</evidence>
<dbReference type="PROSITE" id="PS52029">
    <property type="entry name" value="LD_TPASE"/>
    <property type="match status" value="1"/>
</dbReference>
<evidence type="ECO:0000313" key="9">
    <source>
        <dbReference type="EMBL" id="QNT90977.1"/>
    </source>
</evidence>
<reference evidence="9 10" key="1">
    <citation type="submission" date="2020-04" db="EMBL/GenBank/DDBJ databases">
        <title>Characterization and engineering of Streptomyces griseofuscus DSM40191 as a potential heterologous host for expression of BGCs.</title>
        <authorList>
            <person name="Gren T."/>
            <person name="Whitford C.M."/>
            <person name="Mohite O.S."/>
            <person name="Joergensen T.S."/>
            <person name="Nielsen J.B."/>
            <person name="Lee S.Y."/>
            <person name="Weber T."/>
        </authorList>
    </citation>
    <scope>NUCLEOTIDE SEQUENCE [LARGE SCALE GENOMIC DNA]</scope>
    <source>
        <strain evidence="9 10">DSM 40191</strain>
    </source>
</reference>
<dbReference type="Proteomes" id="UP000516422">
    <property type="component" value="Chromosome"/>
</dbReference>
<gene>
    <name evidence="9" type="ORF">HEP81_00641</name>
</gene>
<dbReference type="GO" id="GO:0018104">
    <property type="term" value="P:peptidoglycan-protein cross-linking"/>
    <property type="evidence" value="ECO:0007669"/>
    <property type="project" value="TreeGrafter"/>
</dbReference>
<dbReference type="GO" id="GO:0071972">
    <property type="term" value="F:peptidoglycan L,D-transpeptidase activity"/>
    <property type="evidence" value="ECO:0007669"/>
    <property type="project" value="TreeGrafter"/>
</dbReference>
<accession>A0A7H1PSE7</accession>
<sequence length="362" mass="39055">MPGRMERAPDLAALVAAERRESANFFEELTPRSGARPASAPTGSPTGTRPPTRTGLDITVALDLDRRVPPRQRAVADSGVRKLTLSSQHDQKGNLDTPDQVYLSEIVGIAHEETPGEALGKPARRRRKALMGDIHRRGVVALGLTALVAPLTLALGAAPAQAASSCTTSTGPYQKQAEKFLGRPVDGRQSAADCKAIRAFQAKNGITPTIGYAGPVTWGVMDLINQQKAVGKNPNKSGKCPVNKGRIACVDLTHQLSWIQDGKKLVYGPVPVRTGRKGFVTRTGLTKVYWRDLHHVSTLYDVSMPYSQFFNGGEAFHSVGLSMWNPPGSHGCVNMTPKDAKKYWSLLRTGDDVFVYGHKPGT</sequence>
<dbReference type="SUPFAM" id="SSF47090">
    <property type="entry name" value="PGBD-like"/>
    <property type="match status" value="1"/>
</dbReference>
<dbReference type="PANTHER" id="PTHR30582:SF33">
    <property type="entry name" value="EXPORTED PROTEIN"/>
    <property type="match status" value="1"/>
</dbReference>
<feature type="region of interest" description="Disordered" evidence="7">
    <location>
        <begin position="67"/>
        <end position="96"/>
    </location>
</feature>
<dbReference type="UniPathway" id="UPA00219"/>
<comment type="pathway">
    <text evidence="1 6">Cell wall biogenesis; peptidoglycan biosynthesis.</text>
</comment>
<dbReference type="AlphaFoldDB" id="A0A7H1PSE7"/>
<evidence type="ECO:0000256" key="4">
    <source>
        <dbReference type="ARBA" id="ARBA00022984"/>
    </source>
</evidence>
<evidence type="ECO:0000256" key="2">
    <source>
        <dbReference type="ARBA" id="ARBA00022679"/>
    </source>
</evidence>
<dbReference type="KEGG" id="sgf:HEP81_00641"/>
<evidence type="ECO:0000256" key="6">
    <source>
        <dbReference type="PROSITE-ProRule" id="PRU01373"/>
    </source>
</evidence>
<keyword evidence="4 6" id="KW-0573">Peptidoglycan synthesis</keyword>
<dbReference type="EMBL" id="CP051006">
    <property type="protein sequence ID" value="QNT90977.1"/>
    <property type="molecule type" value="Genomic_DNA"/>
</dbReference>
<dbReference type="Pfam" id="PF03734">
    <property type="entry name" value="YkuD"/>
    <property type="match status" value="1"/>
</dbReference>
<dbReference type="InterPro" id="IPR005490">
    <property type="entry name" value="LD_TPept_cat_dom"/>
</dbReference>
<dbReference type="GO" id="GO:0008360">
    <property type="term" value="P:regulation of cell shape"/>
    <property type="evidence" value="ECO:0007669"/>
    <property type="project" value="UniProtKB-UniRule"/>
</dbReference>
<dbReference type="SUPFAM" id="SSF141523">
    <property type="entry name" value="L,D-transpeptidase catalytic domain-like"/>
    <property type="match status" value="1"/>
</dbReference>
<feature type="active site" description="Proton donor/acceptor" evidence="6">
    <location>
        <position position="317"/>
    </location>
</feature>
<dbReference type="InterPro" id="IPR036365">
    <property type="entry name" value="PGBD-like_sf"/>
</dbReference>
<evidence type="ECO:0000256" key="3">
    <source>
        <dbReference type="ARBA" id="ARBA00022960"/>
    </source>
</evidence>
<evidence type="ECO:0000256" key="5">
    <source>
        <dbReference type="ARBA" id="ARBA00023316"/>
    </source>
</evidence>
<name>A0A7H1PSE7_9ACTN</name>
<dbReference type="PANTHER" id="PTHR30582">
    <property type="entry name" value="L,D-TRANSPEPTIDASE"/>
    <property type="match status" value="1"/>
</dbReference>
<feature type="region of interest" description="Disordered" evidence="7">
    <location>
        <begin position="25"/>
        <end position="54"/>
    </location>
</feature>
<proteinExistence type="predicted"/>
<dbReference type="GO" id="GO:0071555">
    <property type="term" value="P:cell wall organization"/>
    <property type="evidence" value="ECO:0007669"/>
    <property type="project" value="UniProtKB-UniRule"/>
</dbReference>
<keyword evidence="2" id="KW-0808">Transferase</keyword>
<evidence type="ECO:0000256" key="7">
    <source>
        <dbReference type="SAM" id="MobiDB-lite"/>
    </source>
</evidence>